<name>A0A3A3FKT2_9BURK</name>
<dbReference type="GO" id="GO:0004553">
    <property type="term" value="F:hydrolase activity, hydrolyzing O-glycosyl compounds"/>
    <property type="evidence" value="ECO:0007669"/>
    <property type="project" value="InterPro"/>
</dbReference>
<proteinExistence type="inferred from homology"/>
<feature type="binding site" evidence="6">
    <location>
        <position position="690"/>
    </location>
    <ligand>
        <name>alpha-maltose 1-phosphate</name>
        <dbReference type="ChEBI" id="CHEBI:63576"/>
    </ligand>
</feature>
<evidence type="ECO:0000256" key="2">
    <source>
        <dbReference type="ARBA" id="ARBA00022676"/>
    </source>
</evidence>
<dbReference type="InterPro" id="IPR049171">
    <property type="entry name" value="GLGE_C"/>
</dbReference>
<dbReference type="Pfam" id="PF11896">
    <property type="entry name" value="GlgE_dom_N_S"/>
    <property type="match status" value="1"/>
</dbReference>
<dbReference type="PANTHER" id="PTHR47786:SF2">
    <property type="entry name" value="GLYCOSYL HYDROLASE FAMILY 13 CATALYTIC DOMAIN-CONTAINING PROTEIN"/>
    <property type="match status" value="1"/>
</dbReference>
<evidence type="ECO:0000259" key="8">
    <source>
        <dbReference type="SMART" id="SM00642"/>
    </source>
</evidence>
<keyword evidence="10" id="KW-1185">Reference proteome</keyword>
<dbReference type="InterPro" id="IPR013780">
    <property type="entry name" value="Glyco_hydro_b"/>
</dbReference>
<keyword evidence="2 6" id="KW-0328">Glycosyltransferase</keyword>
<accession>A0A3A3FKT2</accession>
<dbReference type="EMBL" id="QYUO01000002">
    <property type="protein sequence ID" value="RJF95331.1"/>
    <property type="molecule type" value="Genomic_DNA"/>
</dbReference>
<evidence type="ECO:0000256" key="3">
    <source>
        <dbReference type="ARBA" id="ARBA00022679"/>
    </source>
</evidence>
<organism evidence="9 10">
    <name type="scientific">Noviherbaspirillum saxi</name>
    <dbReference type="NCBI Taxonomy" id="2320863"/>
    <lineage>
        <taxon>Bacteria</taxon>
        <taxon>Pseudomonadati</taxon>
        <taxon>Pseudomonadota</taxon>
        <taxon>Betaproteobacteria</taxon>
        <taxon>Burkholderiales</taxon>
        <taxon>Oxalobacteraceae</taxon>
        <taxon>Noviherbaspirillum</taxon>
    </lineage>
</organism>
<feature type="binding site" evidence="6">
    <location>
        <begin position="962"/>
        <end position="963"/>
    </location>
    <ligand>
        <name>alpha-maltose 1-phosphate</name>
        <dbReference type="ChEBI" id="CHEBI:63576"/>
    </ligand>
</feature>
<dbReference type="Gene3D" id="1.20.58.80">
    <property type="entry name" value="Phosphotransferase system, lactose/cellobiose-type IIA subunit"/>
    <property type="match status" value="1"/>
</dbReference>
<dbReference type="RefSeq" id="WP_119770481.1">
    <property type="nucleotide sequence ID" value="NZ_QYUO01000002.1"/>
</dbReference>
<dbReference type="AlphaFoldDB" id="A0A3A3FKT2"/>
<dbReference type="InterPro" id="IPR013783">
    <property type="entry name" value="Ig-like_fold"/>
</dbReference>
<feature type="binding site" evidence="6">
    <location>
        <position position="785"/>
    </location>
    <ligand>
        <name>alpha-maltose 1-phosphate</name>
        <dbReference type="ChEBI" id="CHEBI:63576"/>
    </ligand>
</feature>
<feature type="binding site" evidence="6">
    <location>
        <position position="823"/>
    </location>
    <ligand>
        <name>alpha-maltose 1-phosphate</name>
        <dbReference type="ChEBI" id="CHEBI:63576"/>
    </ligand>
</feature>
<dbReference type="GO" id="GO:0030979">
    <property type="term" value="P:alpha-glucan biosynthetic process"/>
    <property type="evidence" value="ECO:0007669"/>
    <property type="project" value="UniProtKB-UniRule"/>
</dbReference>
<dbReference type="HAMAP" id="MF_02124">
    <property type="entry name" value="GlgE"/>
    <property type="match status" value="1"/>
</dbReference>
<feature type="binding site" evidence="6">
    <location>
        <position position="750"/>
    </location>
    <ligand>
        <name>alpha-maltose 1-phosphate</name>
        <dbReference type="ChEBI" id="CHEBI:63576"/>
    </ligand>
</feature>
<keyword evidence="4 6" id="KW-0119">Carbohydrate metabolism</keyword>
<sequence>MPITTPTFLPRIYYLDLKLAGPLSEMENVLERCVAMGFDHVLVSPPSAGDALAGLIQACVRRQLQLLVDFDAADIGADEVLVANHPDWFDMGGHDDDLPDPRRVQPLRAMPRLRYGDEAVMRDVAAYWQRHLRAMANNGVAGFRCLNLAAPPISFWKNLIGQFSANGNAREQVCFLAWTPGCTPAQIDALAGCGFDASFSSGAWWDYRSRWLAEEQDRLARIGPPIAFPDSPNEPVIGRIAGNEDVAVRRQIYLRALRLAAAIGNGILIPMGFEYGASGVAALSAGLRINLKDAKDDAPFDLSADIAEANAFIAANGPVCHAQPIRMLSSVDADVAVLLREGRSASGAPDRALMMAANADLVHARSVNESQLQERANGFIRYQRIWPEQERDADAMQPLSLNAGDFQLFAAHRIAPILIPPPRGEQTITAAARAPRVAIEAVAPAVDGGQFPVKRTIGESVNIEADVFVDGHDKLVVAVLWRTADETAWQEIRMHLTENDRWAATLPLTRLGRYLFVIEAWRDVFATYRDELEKKTTAGLNVSLELEEGRLLVEAALAHAKRAGIEAALPTLQALSTSLNTTQTRDQAKAAAKDAERIAALLSEPMAEAMRLADARPFLVRSDPEMRIDVERRAARFSSWYELFPRSQSGDAARHGTFADVEKRLPAIQAMGFDTLYFTPIHPIGSKHRKGRNNSLTPGPDDPGSPYAIGSPEGGHDAIHPQLGTLDDFRHLRDEAARHGLELALDFAIQCSPDHPWLKEYPEWFAWRPDGTIRYAENPPKKYQDIVNVDFYADGAVPGLWIALRDVVLFWVKEGVRVFRVDNPHTKPLPFWEWMIADIRSRYPDTIFLSEAFTRPKMMYRLAKIGYSQSYTYFTWRHTKQEFTDYLTELSTTAVREYFRPHFFVNTPDINPVFLQKSGRPGFLIRMALATTLSGLWGMYSGFELCEATPVPGKEEYFDSEKYEIRAWDWQRPGNIIQEITQFNHIRSENPALQTHLGIRFLMASNDNILFFIKSTPPADSCQRFGDNVIMVAINLDPFAAHEATLELPLWEFGVPDDGTLEVDDLVNRAHLSWHGTRQHLRLDPFVCPYAIWRVRHKGA</sequence>
<dbReference type="InterPro" id="IPR017853">
    <property type="entry name" value="GH"/>
</dbReference>
<feature type="site" description="Transition state stabilizer" evidence="6">
    <location>
        <position position="909"/>
    </location>
</feature>
<evidence type="ECO:0000313" key="9">
    <source>
        <dbReference type="EMBL" id="RJF95331.1"/>
    </source>
</evidence>
<dbReference type="SUPFAM" id="SSF51445">
    <property type="entry name" value="(Trans)glycosidases"/>
    <property type="match status" value="2"/>
</dbReference>
<dbReference type="OrthoDB" id="9805159at2"/>
<evidence type="ECO:0000313" key="10">
    <source>
        <dbReference type="Proteomes" id="UP000265955"/>
    </source>
</evidence>
<reference evidence="10" key="1">
    <citation type="submission" date="2018-09" db="EMBL/GenBank/DDBJ databases">
        <authorList>
            <person name="Zhu H."/>
        </authorList>
    </citation>
    <scope>NUCLEOTIDE SEQUENCE [LARGE SCALE GENOMIC DNA]</scope>
    <source>
        <strain evidence="10">K1R23-30</strain>
    </source>
</reference>
<dbReference type="SMART" id="SM00642">
    <property type="entry name" value="Aamy"/>
    <property type="match status" value="1"/>
</dbReference>
<comment type="function">
    <text evidence="6">Maltosyltransferase that uses maltose 1-phosphate (M1P) as the sugar donor to elongate linear or branched alpha-(1-&gt;4)-glucans. Is involved in a branched alpha-glucan biosynthetic pathway from trehalose, together with TreS, Mak and GlgB.</text>
</comment>
<evidence type="ECO:0000256" key="4">
    <source>
        <dbReference type="ARBA" id="ARBA00023277"/>
    </source>
</evidence>
<dbReference type="PANTHER" id="PTHR47786">
    <property type="entry name" value="ALPHA-1,4-GLUCAN:MALTOSE-1-PHOSPHATE MALTOSYLTRANSFERASE"/>
    <property type="match status" value="1"/>
</dbReference>
<comment type="similarity">
    <text evidence="6">Belongs to the glycosyl hydrolase 13 family. GlgE subfamily.</text>
</comment>
<protein>
    <recommendedName>
        <fullName evidence="6">Alpha-1,4-glucan:maltose-1-phosphate maltosyltransferase</fullName>
        <shortName evidence="6">GMPMT</shortName>
        <ecNumber evidence="6">2.4.99.16</ecNumber>
    </recommendedName>
    <alternativeName>
        <fullName evidence="6">(1-&gt;4)-alpha-D-glucan:maltose-1-phosphate alpha-D-maltosyltransferase</fullName>
    </alternativeName>
</protein>
<feature type="domain" description="Glycosyl hydrolase family 13 catalytic" evidence="8">
    <location>
        <begin position="642"/>
        <end position="987"/>
    </location>
</feature>
<dbReference type="EC" id="2.4.99.16" evidence="6"/>
<feature type="active site" description="Proton donor" evidence="6">
    <location>
        <position position="851"/>
    </location>
</feature>
<dbReference type="Pfam" id="PF21702">
    <property type="entry name" value="GLGE_C"/>
    <property type="match status" value="1"/>
</dbReference>
<dbReference type="GO" id="GO:0016758">
    <property type="term" value="F:hexosyltransferase activity"/>
    <property type="evidence" value="ECO:0007669"/>
    <property type="project" value="UniProtKB-UniRule"/>
</dbReference>
<comment type="caution">
    <text evidence="9">The sequence shown here is derived from an EMBL/GenBank/DDBJ whole genome shotgun (WGS) entry which is preliminary data.</text>
</comment>
<gene>
    <name evidence="6" type="primary">glgE</name>
    <name evidence="9" type="ORF">D3871_18035</name>
</gene>
<comment type="subunit">
    <text evidence="1 6">Homodimer.</text>
</comment>
<dbReference type="InterPro" id="IPR021828">
    <property type="entry name" value="GlgE_dom_N/S"/>
</dbReference>
<dbReference type="CDD" id="cd11344">
    <property type="entry name" value="AmyAc_GlgE_like"/>
    <property type="match status" value="1"/>
</dbReference>
<evidence type="ECO:0000256" key="6">
    <source>
        <dbReference type="HAMAP-Rule" id="MF_02124"/>
    </source>
</evidence>
<dbReference type="Gene3D" id="2.60.40.10">
    <property type="entry name" value="Immunoglobulins"/>
    <property type="match status" value="1"/>
</dbReference>
<feature type="region of interest" description="Disordered" evidence="7">
    <location>
        <begin position="687"/>
        <end position="714"/>
    </location>
</feature>
<dbReference type="Proteomes" id="UP000265955">
    <property type="component" value="Unassembled WGS sequence"/>
</dbReference>
<evidence type="ECO:0000256" key="5">
    <source>
        <dbReference type="ARBA" id="ARBA00048735"/>
    </source>
</evidence>
<keyword evidence="3 6" id="KW-0808">Transferase</keyword>
<evidence type="ECO:0000256" key="7">
    <source>
        <dbReference type="SAM" id="MobiDB-lite"/>
    </source>
</evidence>
<evidence type="ECO:0000256" key="1">
    <source>
        <dbReference type="ARBA" id="ARBA00011738"/>
    </source>
</evidence>
<dbReference type="Gene3D" id="3.20.20.80">
    <property type="entry name" value="Glycosidases"/>
    <property type="match status" value="2"/>
</dbReference>
<dbReference type="InterPro" id="IPR006047">
    <property type="entry name" value="GH13_cat_dom"/>
</dbReference>
<feature type="active site" description="Nucleophile" evidence="6">
    <location>
        <position position="822"/>
    </location>
</feature>
<dbReference type="InterPro" id="IPR026585">
    <property type="entry name" value="GlgE"/>
</dbReference>
<dbReference type="Gene3D" id="2.60.40.1180">
    <property type="entry name" value="Golgi alpha-mannosidase II"/>
    <property type="match status" value="1"/>
</dbReference>
<comment type="catalytic activity">
    <reaction evidence="5 6">
        <text>alpha-maltose 1-phosphate + [(1-&gt;4)-alpha-D-glucosyl](n) = [(1-&gt;4)-alpha-D-glucosyl](n+2) + phosphate</text>
        <dbReference type="Rhea" id="RHEA:42692"/>
        <dbReference type="Rhea" id="RHEA-COMP:9584"/>
        <dbReference type="Rhea" id="RHEA-COMP:10183"/>
        <dbReference type="ChEBI" id="CHEBI:15444"/>
        <dbReference type="ChEBI" id="CHEBI:43474"/>
        <dbReference type="ChEBI" id="CHEBI:63576"/>
        <dbReference type="EC" id="2.4.99.16"/>
    </reaction>
</comment>